<keyword evidence="5" id="KW-0540">Nuclease</keyword>
<dbReference type="AlphaFoldDB" id="A0A8J6C5J0"/>
<evidence type="ECO:0000256" key="9">
    <source>
        <dbReference type="ARBA" id="ARBA00025599"/>
    </source>
</evidence>
<evidence type="ECO:0000256" key="7">
    <source>
        <dbReference type="ARBA" id="ARBA00022839"/>
    </source>
</evidence>
<dbReference type="PANTHER" id="PTHR12801:SF45">
    <property type="entry name" value="RNA EXONUCLEASE 4"/>
    <property type="match status" value="1"/>
</dbReference>
<organism evidence="12 13">
    <name type="scientific">Diacronema lutheri</name>
    <name type="common">Unicellular marine alga</name>
    <name type="synonym">Monochrysis lutheri</name>
    <dbReference type="NCBI Taxonomy" id="2081491"/>
    <lineage>
        <taxon>Eukaryota</taxon>
        <taxon>Haptista</taxon>
        <taxon>Haptophyta</taxon>
        <taxon>Pavlovophyceae</taxon>
        <taxon>Pavlovales</taxon>
        <taxon>Pavlovaceae</taxon>
        <taxon>Diacronema</taxon>
    </lineage>
</organism>
<keyword evidence="7" id="KW-0269">Exonuclease</keyword>
<dbReference type="GO" id="GO:0008408">
    <property type="term" value="F:3'-5' exonuclease activity"/>
    <property type="evidence" value="ECO:0007669"/>
    <property type="project" value="InterPro"/>
</dbReference>
<reference evidence="12" key="1">
    <citation type="submission" date="2021-05" db="EMBL/GenBank/DDBJ databases">
        <title>The genome of the haptophyte Pavlova lutheri (Diacronema luteri, Pavlovales) - a model for lipid biosynthesis in eukaryotic algae.</title>
        <authorList>
            <person name="Hulatt C.J."/>
            <person name="Posewitz M.C."/>
        </authorList>
    </citation>
    <scope>NUCLEOTIDE SEQUENCE</scope>
    <source>
        <strain evidence="12">NIVA-4/92</strain>
    </source>
</reference>
<keyword evidence="13" id="KW-1185">Reference proteome</keyword>
<evidence type="ECO:0000313" key="13">
    <source>
        <dbReference type="Proteomes" id="UP000751190"/>
    </source>
</evidence>
<dbReference type="OrthoDB" id="8191639at2759"/>
<dbReference type="InterPro" id="IPR036397">
    <property type="entry name" value="RNaseH_sf"/>
</dbReference>
<dbReference type="InterPro" id="IPR012337">
    <property type="entry name" value="RNaseH-like_sf"/>
</dbReference>
<protein>
    <recommendedName>
        <fullName evidence="3">RNA exonuclease 4</fullName>
    </recommendedName>
</protein>
<evidence type="ECO:0000256" key="5">
    <source>
        <dbReference type="ARBA" id="ARBA00022722"/>
    </source>
</evidence>
<evidence type="ECO:0000256" key="2">
    <source>
        <dbReference type="ARBA" id="ARBA00010489"/>
    </source>
</evidence>
<dbReference type="Proteomes" id="UP000751190">
    <property type="component" value="Unassembled WGS sequence"/>
</dbReference>
<evidence type="ECO:0000259" key="11">
    <source>
        <dbReference type="SMART" id="SM00479"/>
    </source>
</evidence>
<dbReference type="GO" id="GO:0003676">
    <property type="term" value="F:nucleic acid binding"/>
    <property type="evidence" value="ECO:0007669"/>
    <property type="project" value="InterPro"/>
</dbReference>
<dbReference type="Gene3D" id="3.30.420.10">
    <property type="entry name" value="Ribonuclease H-like superfamily/Ribonuclease H"/>
    <property type="match status" value="1"/>
</dbReference>
<evidence type="ECO:0000313" key="12">
    <source>
        <dbReference type="EMBL" id="KAG8458180.1"/>
    </source>
</evidence>
<gene>
    <name evidence="12" type="ORF">KFE25_011711</name>
</gene>
<evidence type="ECO:0000256" key="8">
    <source>
        <dbReference type="ARBA" id="ARBA00023242"/>
    </source>
</evidence>
<feature type="region of interest" description="Disordered" evidence="10">
    <location>
        <begin position="62"/>
        <end position="98"/>
    </location>
</feature>
<keyword evidence="8" id="KW-0539">Nucleus</keyword>
<dbReference type="InterPro" id="IPR047021">
    <property type="entry name" value="REXO1/3/4-like"/>
</dbReference>
<feature type="compositionally biased region" description="Low complexity" evidence="10">
    <location>
        <begin position="75"/>
        <end position="84"/>
    </location>
</feature>
<keyword evidence="4" id="KW-0698">rRNA processing</keyword>
<comment type="similarity">
    <text evidence="2">Belongs to the REXO4 family.</text>
</comment>
<name>A0A8J6C5J0_DIALT</name>
<dbReference type="PANTHER" id="PTHR12801">
    <property type="entry name" value="RNA EXONUCLEASE REXO1 / RECO3 FAMILY MEMBER-RELATED"/>
    <property type="match status" value="1"/>
</dbReference>
<dbReference type="InterPro" id="IPR013520">
    <property type="entry name" value="Ribonucl_H"/>
</dbReference>
<keyword evidence="6" id="KW-0378">Hydrolase</keyword>
<dbReference type="GO" id="GO:0006364">
    <property type="term" value="P:rRNA processing"/>
    <property type="evidence" value="ECO:0007669"/>
    <property type="project" value="UniProtKB-KW"/>
</dbReference>
<sequence>MVAGSSEWIGLAALAAVLLAHGAACCLVLLRLTRRLLGTRAVRERLSWLQACARRLRERRVAPAPDESRGTACTSGAMASAPASGPRPPRHVRPTGPLRVPAPLSADASLTDVVALDCEMVGVGSRGLFSSLACVCVVNYDGVVLLSTLVRPREPVIDYRTRFSGVTREMLEGDDARPFGAVRSEVMALLDGRICVGHSVHNDFIVLGINHPAHLTRDTAHDLRRLKNGSRPRKLKHLAAEYLGLKIQTGQHDAAEDARATLYLYRAFRDEFEHVARRRAARAAARRDAEGCAADECGVATSAPLVCAAARGDGPLRALTIAEAGPALVVTARASAAAR</sequence>
<dbReference type="GO" id="GO:0005634">
    <property type="term" value="C:nucleus"/>
    <property type="evidence" value="ECO:0007669"/>
    <property type="project" value="UniProtKB-SubCell"/>
</dbReference>
<dbReference type="InterPro" id="IPR037431">
    <property type="entry name" value="REX4_DEDDh_dom"/>
</dbReference>
<dbReference type="SMART" id="SM00479">
    <property type="entry name" value="EXOIII"/>
    <property type="match status" value="1"/>
</dbReference>
<dbReference type="SUPFAM" id="SSF53098">
    <property type="entry name" value="Ribonuclease H-like"/>
    <property type="match status" value="1"/>
</dbReference>
<dbReference type="CDD" id="cd06144">
    <property type="entry name" value="REX4_like"/>
    <property type="match status" value="1"/>
</dbReference>
<evidence type="ECO:0000256" key="10">
    <source>
        <dbReference type="SAM" id="MobiDB-lite"/>
    </source>
</evidence>
<evidence type="ECO:0000256" key="6">
    <source>
        <dbReference type="ARBA" id="ARBA00022801"/>
    </source>
</evidence>
<dbReference type="Pfam" id="PF00929">
    <property type="entry name" value="RNase_T"/>
    <property type="match status" value="1"/>
</dbReference>
<evidence type="ECO:0000256" key="4">
    <source>
        <dbReference type="ARBA" id="ARBA00022552"/>
    </source>
</evidence>
<proteinExistence type="inferred from homology"/>
<comment type="caution">
    <text evidence="12">The sequence shown here is derived from an EMBL/GenBank/DDBJ whole genome shotgun (WGS) entry which is preliminary data.</text>
</comment>
<feature type="domain" description="Exonuclease" evidence="11">
    <location>
        <begin position="112"/>
        <end position="274"/>
    </location>
</feature>
<comment type="subcellular location">
    <subcellularLocation>
        <location evidence="1">Nucleus</location>
    </subcellularLocation>
</comment>
<accession>A0A8J6C5J0</accession>
<dbReference type="EMBL" id="JAGTXO010000056">
    <property type="protein sequence ID" value="KAG8458180.1"/>
    <property type="molecule type" value="Genomic_DNA"/>
</dbReference>
<evidence type="ECO:0000256" key="1">
    <source>
        <dbReference type="ARBA" id="ARBA00004123"/>
    </source>
</evidence>
<comment type="function">
    <text evidence="9">Exoribonuclease involved in ribosome biosynthesis. Involved in the processing of ITS1, the internal transcribed spacer localized between the 18S and 5.8S rRNAs.</text>
</comment>
<evidence type="ECO:0000256" key="3">
    <source>
        <dbReference type="ARBA" id="ARBA00016937"/>
    </source>
</evidence>